<protein>
    <submittedName>
        <fullName evidence="2">Uncharacterized protein</fullName>
    </submittedName>
</protein>
<evidence type="ECO:0000313" key="2">
    <source>
        <dbReference type="EMBL" id="DAD23216.1"/>
    </source>
</evidence>
<gene>
    <name evidence="2" type="ORF">HUJ06_024679</name>
</gene>
<sequence>MVKQGWLKSRKTGGTKVLLSLRVQVAEASEKKDEGEEEKNRKRERRRERERDEGRLELTSSTPLVLSSKGERR</sequence>
<organism evidence="2 3">
    <name type="scientific">Nelumbo nucifera</name>
    <name type="common">Sacred lotus</name>
    <dbReference type="NCBI Taxonomy" id="4432"/>
    <lineage>
        <taxon>Eukaryota</taxon>
        <taxon>Viridiplantae</taxon>
        <taxon>Streptophyta</taxon>
        <taxon>Embryophyta</taxon>
        <taxon>Tracheophyta</taxon>
        <taxon>Spermatophyta</taxon>
        <taxon>Magnoliopsida</taxon>
        <taxon>Proteales</taxon>
        <taxon>Nelumbonaceae</taxon>
        <taxon>Nelumbo</taxon>
    </lineage>
</organism>
<accession>A0A822XW38</accession>
<keyword evidence="3" id="KW-1185">Reference proteome</keyword>
<evidence type="ECO:0000313" key="3">
    <source>
        <dbReference type="Proteomes" id="UP000607653"/>
    </source>
</evidence>
<reference evidence="2 3" key="1">
    <citation type="journal article" date="2020" name="Mol. Biol. Evol.">
        <title>Distinct Expression and Methylation Patterns for Genes with Different Fates following a Single Whole-Genome Duplication in Flowering Plants.</title>
        <authorList>
            <person name="Shi T."/>
            <person name="Rahmani R.S."/>
            <person name="Gugger P.F."/>
            <person name="Wang M."/>
            <person name="Li H."/>
            <person name="Zhang Y."/>
            <person name="Li Z."/>
            <person name="Wang Q."/>
            <person name="Van de Peer Y."/>
            <person name="Marchal K."/>
            <person name="Chen J."/>
        </authorList>
    </citation>
    <scope>NUCLEOTIDE SEQUENCE [LARGE SCALE GENOMIC DNA]</scope>
    <source>
        <tissue evidence="2">Leaf</tissue>
    </source>
</reference>
<name>A0A822XW38_NELNU</name>
<dbReference type="Proteomes" id="UP000607653">
    <property type="component" value="Unassembled WGS sequence"/>
</dbReference>
<dbReference type="AlphaFoldDB" id="A0A822XW38"/>
<dbReference type="EMBL" id="DUZY01000001">
    <property type="protein sequence ID" value="DAD23216.1"/>
    <property type="molecule type" value="Genomic_DNA"/>
</dbReference>
<feature type="compositionally biased region" description="Basic and acidic residues" evidence="1">
    <location>
        <begin position="28"/>
        <end position="56"/>
    </location>
</feature>
<feature type="region of interest" description="Disordered" evidence="1">
    <location>
        <begin position="26"/>
        <end position="73"/>
    </location>
</feature>
<proteinExistence type="predicted"/>
<evidence type="ECO:0000256" key="1">
    <source>
        <dbReference type="SAM" id="MobiDB-lite"/>
    </source>
</evidence>
<comment type="caution">
    <text evidence="2">The sequence shown here is derived from an EMBL/GenBank/DDBJ whole genome shotgun (WGS) entry which is preliminary data.</text>
</comment>